<evidence type="ECO:0000313" key="4">
    <source>
        <dbReference type="EMBL" id="BAL54231.1"/>
    </source>
</evidence>
<dbReference type="AlphaFoldDB" id="H5SDJ5"/>
<comment type="similarity">
    <text evidence="1">Belongs to the LacAB/RpiB family.</text>
</comment>
<dbReference type="InterPro" id="IPR003500">
    <property type="entry name" value="RpiB_LacA_LacB"/>
</dbReference>
<protein>
    <submittedName>
        <fullName evidence="4">Ribose 5-phosphate isomerase B</fullName>
    </submittedName>
</protein>
<reference evidence="4" key="2">
    <citation type="journal article" date="2012" name="PLoS ONE">
        <title>A Deeply Branching Thermophilic Bacterium with an Ancient Acetyl-CoA Pathway Dominates a Subsurface Ecosystem.</title>
        <authorList>
            <person name="Takami H."/>
            <person name="Noguchi H."/>
            <person name="Takaki Y."/>
            <person name="Uchiyama I."/>
            <person name="Toyoda A."/>
            <person name="Nishi S."/>
            <person name="Chee G.-J."/>
            <person name="Arai W."/>
            <person name="Nunoura T."/>
            <person name="Itoh T."/>
            <person name="Hattori M."/>
            <person name="Takai K."/>
        </authorList>
    </citation>
    <scope>NUCLEOTIDE SEQUENCE</scope>
</reference>
<proteinExistence type="inferred from homology"/>
<dbReference type="Gene3D" id="3.40.1400.10">
    <property type="entry name" value="Sugar-phosphate isomerase, RpiB/LacA/LacB"/>
    <property type="match status" value="1"/>
</dbReference>
<dbReference type="InterPro" id="IPR051812">
    <property type="entry name" value="SPI_LacAB/RpiB"/>
</dbReference>
<feature type="binding site" evidence="3">
    <location>
        <begin position="8"/>
        <end position="9"/>
    </location>
    <ligand>
        <name>D-ribulose 5-phosphate</name>
        <dbReference type="ChEBI" id="CHEBI:58121"/>
    </ligand>
</feature>
<dbReference type="SUPFAM" id="SSF89623">
    <property type="entry name" value="Ribose/Galactose isomerase RpiB/AlsB"/>
    <property type="match status" value="1"/>
</dbReference>
<keyword evidence="2 4" id="KW-0413">Isomerase</keyword>
<dbReference type="NCBIfam" id="TIGR01120">
    <property type="entry name" value="rpiB"/>
    <property type="match status" value="1"/>
</dbReference>
<evidence type="ECO:0000256" key="2">
    <source>
        <dbReference type="ARBA" id="ARBA00023235"/>
    </source>
</evidence>
<dbReference type="EMBL" id="AP011682">
    <property type="protein sequence ID" value="BAL54231.1"/>
    <property type="molecule type" value="Genomic_DNA"/>
</dbReference>
<dbReference type="PANTHER" id="PTHR43732:SF1">
    <property type="entry name" value="RIBOSE 5-PHOSPHATE ISOMERASE"/>
    <property type="match status" value="1"/>
</dbReference>
<feature type="binding site" evidence="3">
    <location>
        <position position="131"/>
    </location>
    <ligand>
        <name>D-ribulose 5-phosphate</name>
        <dbReference type="ChEBI" id="CHEBI:58121"/>
    </ligand>
</feature>
<dbReference type="GO" id="GO:0005975">
    <property type="term" value="P:carbohydrate metabolic process"/>
    <property type="evidence" value="ECO:0007669"/>
    <property type="project" value="InterPro"/>
</dbReference>
<gene>
    <name evidence="4" type="ORF">HGMM_F13G06C14</name>
</gene>
<dbReference type="PIRSF" id="PIRSF005384">
    <property type="entry name" value="RpiB_LacA_B"/>
    <property type="match status" value="1"/>
</dbReference>
<sequence length="149" mass="16026">MTIAIGCDHNGLMLKEALLKGVLHEYTVRDFGVFTEESVDYPDIAVAVARAVAAGECERGILICGTGIGMAIAANKIKGIRAAACSDVYSAKMSRRDNDANMLCVGGRVIGPGLAAEIVTAWLNEPFAGGRHQRRVEKICALERDYERE</sequence>
<feature type="binding site" evidence="3">
    <location>
        <position position="108"/>
    </location>
    <ligand>
        <name>D-ribulose 5-phosphate</name>
        <dbReference type="ChEBI" id="CHEBI:58121"/>
    </ligand>
</feature>
<accession>H5SDJ5</accession>
<dbReference type="Pfam" id="PF02502">
    <property type="entry name" value="LacAB_rpiB"/>
    <property type="match status" value="1"/>
</dbReference>
<dbReference type="InterPro" id="IPR036569">
    <property type="entry name" value="RpiB_LacA_LacB_sf"/>
</dbReference>
<dbReference type="GO" id="GO:0016861">
    <property type="term" value="F:intramolecular oxidoreductase activity, interconverting aldoses and ketoses"/>
    <property type="evidence" value="ECO:0007669"/>
    <property type="project" value="UniProtKB-ARBA"/>
</dbReference>
<evidence type="ECO:0000256" key="1">
    <source>
        <dbReference type="ARBA" id="ARBA00008754"/>
    </source>
</evidence>
<feature type="binding site" evidence="3">
    <location>
        <position position="98"/>
    </location>
    <ligand>
        <name>D-ribulose 5-phosphate</name>
        <dbReference type="ChEBI" id="CHEBI:58121"/>
    </ligand>
</feature>
<dbReference type="NCBIfam" id="TIGR00689">
    <property type="entry name" value="rpiB_lacA_lacB"/>
    <property type="match status" value="1"/>
</dbReference>
<feature type="binding site" evidence="3">
    <location>
        <position position="135"/>
    </location>
    <ligand>
        <name>D-ribulose 5-phosphate</name>
        <dbReference type="ChEBI" id="CHEBI:58121"/>
    </ligand>
</feature>
<name>H5SDJ5_9BACT</name>
<feature type="binding site" evidence="3">
    <location>
        <begin position="65"/>
        <end position="69"/>
    </location>
    <ligand>
        <name>D-ribulose 5-phosphate</name>
        <dbReference type="ChEBI" id="CHEBI:58121"/>
    </ligand>
</feature>
<dbReference type="NCBIfam" id="NF004051">
    <property type="entry name" value="PRK05571.1"/>
    <property type="match status" value="1"/>
</dbReference>
<organism evidence="4">
    <name type="scientific">uncultured Acetothermia bacterium</name>
    <dbReference type="NCBI Taxonomy" id="236499"/>
    <lineage>
        <taxon>Bacteria</taxon>
        <taxon>Candidatus Bipolaricaulota</taxon>
        <taxon>environmental samples</taxon>
    </lineage>
</organism>
<reference evidence="4" key="1">
    <citation type="journal article" date="2005" name="Environ. Microbiol.">
        <title>Genetic and functional properties of uncultivated thermophilic crenarchaeotes from a subsurface gold mine as revealed by analysis of genome fragments.</title>
        <authorList>
            <person name="Nunoura T."/>
            <person name="Hirayama H."/>
            <person name="Takami H."/>
            <person name="Oida H."/>
            <person name="Nishi S."/>
            <person name="Shimamura S."/>
            <person name="Suzuki Y."/>
            <person name="Inagaki F."/>
            <person name="Takai K."/>
            <person name="Nealson K.H."/>
            <person name="Horikoshi K."/>
        </authorList>
    </citation>
    <scope>NUCLEOTIDE SEQUENCE</scope>
</reference>
<evidence type="ECO:0000256" key="3">
    <source>
        <dbReference type="PIRSR" id="PIRSR005384-2"/>
    </source>
</evidence>
<dbReference type="PANTHER" id="PTHR43732">
    <property type="entry name" value="RIBOSE 5-PHOSPHATE ISOMERASE-RELATED"/>
    <property type="match status" value="1"/>
</dbReference>
<dbReference type="InterPro" id="IPR004785">
    <property type="entry name" value="RpiB"/>
</dbReference>